<dbReference type="PROSITE" id="PS50109">
    <property type="entry name" value="HIS_KIN"/>
    <property type="match status" value="1"/>
</dbReference>
<evidence type="ECO:0000256" key="7">
    <source>
        <dbReference type="ARBA" id="ARBA00022692"/>
    </source>
</evidence>
<dbReference type="InterPro" id="IPR000700">
    <property type="entry name" value="PAS-assoc_C"/>
</dbReference>
<dbReference type="SMART" id="SM00062">
    <property type="entry name" value="PBPb"/>
    <property type="match status" value="1"/>
</dbReference>
<comment type="caution">
    <text evidence="26">The sequence shown here is derived from an EMBL/GenBank/DDBJ whole genome shotgun (WGS) entry which is preliminary data.</text>
</comment>
<evidence type="ECO:0000256" key="2">
    <source>
        <dbReference type="ARBA" id="ARBA00004651"/>
    </source>
</evidence>
<dbReference type="FunFam" id="1.10.287.130:FF:000002">
    <property type="entry name" value="Two-component osmosensing histidine kinase"/>
    <property type="match status" value="1"/>
</dbReference>
<feature type="domain" description="PAS" evidence="23">
    <location>
        <begin position="334"/>
        <end position="381"/>
    </location>
</feature>
<dbReference type="SMART" id="SM00388">
    <property type="entry name" value="HisKA"/>
    <property type="match status" value="1"/>
</dbReference>
<dbReference type="Gene3D" id="3.30.565.10">
    <property type="entry name" value="Histidine kinase-like ATPase, C-terminal domain"/>
    <property type="match status" value="1"/>
</dbReference>
<keyword evidence="10" id="KW-0067">ATP-binding</keyword>
<dbReference type="SUPFAM" id="SSF47384">
    <property type="entry name" value="Homodimeric domain of signal transducing histidine kinase"/>
    <property type="match status" value="1"/>
</dbReference>
<dbReference type="Pfam" id="PF01627">
    <property type="entry name" value="Hpt"/>
    <property type="match status" value="1"/>
</dbReference>
<evidence type="ECO:0000256" key="13">
    <source>
        <dbReference type="ARBA" id="ARBA00023136"/>
    </source>
</evidence>
<dbReference type="Proteomes" id="UP000528322">
    <property type="component" value="Unassembled WGS sequence"/>
</dbReference>
<dbReference type="PANTHER" id="PTHR45339">
    <property type="entry name" value="HYBRID SIGNAL TRANSDUCTION HISTIDINE KINASE J"/>
    <property type="match status" value="1"/>
</dbReference>
<evidence type="ECO:0000256" key="11">
    <source>
        <dbReference type="ARBA" id="ARBA00022989"/>
    </source>
</evidence>
<dbReference type="Pfam" id="PF00512">
    <property type="entry name" value="HisKA"/>
    <property type="match status" value="1"/>
</dbReference>
<dbReference type="Pfam" id="PF00497">
    <property type="entry name" value="SBP_bac_3"/>
    <property type="match status" value="1"/>
</dbReference>
<dbReference type="SMART" id="SM00387">
    <property type="entry name" value="HATPase_c"/>
    <property type="match status" value="1"/>
</dbReference>
<keyword evidence="8" id="KW-0547">Nucleotide-binding</keyword>
<dbReference type="GO" id="GO:0000155">
    <property type="term" value="F:phosphorelay sensor kinase activity"/>
    <property type="evidence" value="ECO:0007669"/>
    <property type="project" value="InterPro"/>
</dbReference>
<dbReference type="InterPro" id="IPR013655">
    <property type="entry name" value="PAS_fold_3"/>
</dbReference>
<dbReference type="InterPro" id="IPR005467">
    <property type="entry name" value="His_kinase_dom"/>
</dbReference>
<evidence type="ECO:0000256" key="15">
    <source>
        <dbReference type="ARBA" id="ARBA00068150"/>
    </source>
</evidence>
<evidence type="ECO:0000313" key="26">
    <source>
        <dbReference type="EMBL" id="MBB5020918.1"/>
    </source>
</evidence>
<sequence length="959" mass="107187">MNPLARNLCCLFILFCLVHPGTSLAAPVKLTSAERAYLDALGPITVAPDPDWPPFEYMDEDGNFLGIAADLLALLEKRLKIEFTYVIPRDWEEALELSQSSEVLILPFLNQTPAREEWLTFTKPLLVDPNVFVTREEHPFIVDATTLTGETIVLPPGTSIEERVLQDFPNLTVIHVPSEDEVFAAVSDRQADMTLRSLTIAAYTIRKEGLFNLKIAGQAPEQYTNHLRMGVLKSEPKLRDILDKGIATITHREREEIVNRHVNITLVQPINYRLIQGTGAGVILLLVIGLYWNLRLKKLNQNLLESERSKSLLITNLPGMVYRCRYDYYWTMEFVSEGCKQLTGYAPEDLLHNRTIPFRDLICPEDHHWIEHSWEEARRKGTPAVLEYPLITADGSTRWVFEQGDFVYDSKGQVAALEGLIIDISQRKLLEQQLQRAKEEAESANAAKSEFLANMSHEIRTPMNAVLGLTHLCLQTELSVEQRNLLTKSYTAAESLLQILNDILDLSKIEAGKLEMEWVSCDLCDVLNRLYGLLAFRAEEKGLQLETQIDPQVPRMVVGDPMRLGQVLLNLVGNAVKFTQKGTITLAVELSHQTCDETVLRFRVADTGIGMTAHQQEQLFESFTQTDATISRQFGGTGLGLAISRRLVALMGGDITVQSQSGHGSVFAFTVHFRPNQTSTDSLHNSWSQRSTEAQPTTDYQISPLVGCNILLVEDMALNQEVARGMLSKMGANVAIANHGGEALQKLEEDSFDAILMDMRMPEMDGITATRHIRGNNRWQHLPIIAMTANAMAGDVKLCLEAGMNDHIAKPVFAQQLLRVLLKWIKPQATPLEIKHFNSFQDVAGLPLLPGVNIEQVLADLDMEPSEYLELLKIYRDTQSLVVDHISSALEQGDADTASRLAHSLRGTSANMGITEVSCLAEIIESQLRSGADIVNVEKSLRQLERAHTQILAIINNLQ</sequence>
<dbReference type="EMBL" id="JACHID010000001">
    <property type="protein sequence ID" value="MBB5020918.1"/>
    <property type="molecule type" value="Genomic_DNA"/>
</dbReference>
<dbReference type="SUPFAM" id="SSF55785">
    <property type="entry name" value="PYP-like sensor domain (PAS domain)"/>
    <property type="match status" value="1"/>
</dbReference>
<evidence type="ECO:0000256" key="12">
    <source>
        <dbReference type="ARBA" id="ARBA00023012"/>
    </source>
</evidence>
<dbReference type="Gene3D" id="1.10.287.130">
    <property type="match status" value="1"/>
</dbReference>
<keyword evidence="9" id="KW-0418">Kinase</keyword>
<keyword evidence="13 19" id="KW-0472">Membrane</keyword>
<proteinExistence type="predicted"/>
<feature type="chain" id="PRO_5031079234" description="Sensory/regulatory protein RpfC" evidence="20">
    <location>
        <begin position="26"/>
        <end position="959"/>
    </location>
</feature>
<dbReference type="InterPro" id="IPR001638">
    <property type="entry name" value="Solute-binding_3/MltF_N"/>
</dbReference>
<dbReference type="CDD" id="cd00130">
    <property type="entry name" value="PAS"/>
    <property type="match status" value="1"/>
</dbReference>
<dbReference type="SUPFAM" id="SSF55874">
    <property type="entry name" value="ATPase domain of HSP90 chaperone/DNA topoisomerase II/histidine kinase"/>
    <property type="match status" value="1"/>
</dbReference>
<dbReference type="InterPro" id="IPR000014">
    <property type="entry name" value="PAS"/>
</dbReference>
<comment type="subcellular location">
    <subcellularLocation>
        <location evidence="2">Cell membrane</location>
        <topology evidence="2">Multi-pass membrane protein</topology>
    </subcellularLocation>
</comment>
<dbReference type="SUPFAM" id="SSF53850">
    <property type="entry name" value="Periplasmic binding protein-like II"/>
    <property type="match status" value="1"/>
</dbReference>
<evidence type="ECO:0000256" key="1">
    <source>
        <dbReference type="ARBA" id="ARBA00000085"/>
    </source>
</evidence>
<evidence type="ECO:0000256" key="19">
    <source>
        <dbReference type="SAM" id="Phobius"/>
    </source>
</evidence>
<evidence type="ECO:0000259" key="24">
    <source>
        <dbReference type="PROSITE" id="PS50113"/>
    </source>
</evidence>
<evidence type="ECO:0000256" key="4">
    <source>
        <dbReference type="ARBA" id="ARBA00022475"/>
    </source>
</evidence>
<feature type="transmembrane region" description="Helical" evidence="19">
    <location>
        <begin position="274"/>
        <end position="294"/>
    </location>
</feature>
<evidence type="ECO:0000313" key="27">
    <source>
        <dbReference type="Proteomes" id="UP000528322"/>
    </source>
</evidence>
<evidence type="ECO:0000256" key="14">
    <source>
        <dbReference type="ARBA" id="ARBA00064003"/>
    </source>
</evidence>
<keyword evidence="20" id="KW-0732">Signal</keyword>
<dbReference type="InterPro" id="IPR036641">
    <property type="entry name" value="HPT_dom_sf"/>
</dbReference>
<keyword evidence="18" id="KW-0175">Coiled coil</keyword>
<dbReference type="PANTHER" id="PTHR45339:SF1">
    <property type="entry name" value="HYBRID SIGNAL TRANSDUCTION HISTIDINE KINASE J"/>
    <property type="match status" value="1"/>
</dbReference>
<dbReference type="InterPro" id="IPR036097">
    <property type="entry name" value="HisK_dim/P_sf"/>
</dbReference>
<dbReference type="CDD" id="cd16922">
    <property type="entry name" value="HATPase_EvgS-ArcB-TorS-like"/>
    <property type="match status" value="1"/>
</dbReference>
<feature type="modified residue" description="4-aspartylphosphate" evidence="17">
    <location>
        <position position="758"/>
    </location>
</feature>
<evidence type="ECO:0000256" key="17">
    <source>
        <dbReference type="PROSITE-ProRule" id="PRU00169"/>
    </source>
</evidence>
<dbReference type="SUPFAM" id="SSF52172">
    <property type="entry name" value="CheY-like"/>
    <property type="match status" value="1"/>
</dbReference>
<dbReference type="PROSITE" id="PS50894">
    <property type="entry name" value="HPT"/>
    <property type="match status" value="1"/>
</dbReference>
<evidence type="ECO:0000256" key="16">
    <source>
        <dbReference type="PROSITE-ProRule" id="PRU00110"/>
    </source>
</evidence>
<dbReference type="CDD" id="cd00082">
    <property type="entry name" value="HisKA"/>
    <property type="match status" value="1"/>
</dbReference>
<dbReference type="FunFam" id="3.30.565.10:FF:000010">
    <property type="entry name" value="Sensor histidine kinase RcsC"/>
    <property type="match status" value="1"/>
</dbReference>
<dbReference type="Gene3D" id="3.30.450.20">
    <property type="entry name" value="PAS domain"/>
    <property type="match status" value="1"/>
</dbReference>
<feature type="domain" description="HPt" evidence="25">
    <location>
        <begin position="864"/>
        <end position="959"/>
    </location>
</feature>
<dbReference type="InterPro" id="IPR011006">
    <property type="entry name" value="CheY-like_superfamily"/>
</dbReference>
<evidence type="ECO:0000256" key="5">
    <source>
        <dbReference type="ARBA" id="ARBA00022553"/>
    </source>
</evidence>
<evidence type="ECO:0000256" key="6">
    <source>
        <dbReference type="ARBA" id="ARBA00022679"/>
    </source>
</evidence>
<keyword evidence="12" id="KW-0902">Two-component regulatory system</keyword>
<dbReference type="InterPro" id="IPR008207">
    <property type="entry name" value="Sig_transdc_His_kin_Hpt_dom"/>
</dbReference>
<feature type="modified residue" description="Phosphohistidine" evidence="16">
    <location>
        <position position="903"/>
    </location>
</feature>
<dbReference type="Pfam" id="PF02518">
    <property type="entry name" value="HATPase_c"/>
    <property type="match status" value="1"/>
</dbReference>
<comment type="catalytic activity">
    <reaction evidence="1">
        <text>ATP + protein L-histidine = ADP + protein N-phospho-L-histidine.</text>
        <dbReference type="EC" id="2.7.13.3"/>
    </reaction>
</comment>
<organism evidence="26 27">
    <name type="scientific">Desulfurispira natronophila</name>
    <dbReference type="NCBI Taxonomy" id="682562"/>
    <lineage>
        <taxon>Bacteria</taxon>
        <taxon>Pseudomonadati</taxon>
        <taxon>Chrysiogenota</taxon>
        <taxon>Chrysiogenia</taxon>
        <taxon>Chrysiogenales</taxon>
        <taxon>Chrysiogenaceae</taxon>
        <taxon>Desulfurispira</taxon>
    </lineage>
</organism>
<keyword evidence="7 19" id="KW-0812">Transmembrane</keyword>
<name>A0A7W7Y2M1_9BACT</name>
<evidence type="ECO:0000256" key="8">
    <source>
        <dbReference type="ARBA" id="ARBA00022741"/>
    </source>
</evidence>
<evidence type="ECO:0000256" key="18">
    <source>
        <dbReference type="SAM" id="Coils"/>
    </source>
</evidence>
<evidence type="ECO:0000259" key="23">
    <source>
        <dbReference type="PROSITE" id="PS50112"/>
    </source>
</evidence>
<dbReference type="InterPro" id="IPR003594">
    <property type="entry name" value="HATPase_dom"/>
</dbReference>
<feature type="domain" description="Histidine kinase" evidence="21">
    <location>
        <begin position="454"/>
        <end position="675"/>
    </location>
</feature>
<keyword evidence="11 19" id="KW-1133">Transmembrane helix</keyword>
<dbReference type="InterPro" id="IPR035965">
    <property type="entry name" value="PAS-like_dom_sf"/>
</dbReference>
<keyword evidence="4" id="KW-1003">Cell membrane</keyword>
<dbReference type="Gene3D" id="1.20.120.160">
    <property type="entry name" value="HPT domain"/>
    <property type="match status" value="1"/>
</dbReference>
<dbReference type="CDD" id="cd13708">
    <property type="entry name" value="PBP2_BvgS_like_1"/>
    <property type="match status" value="1"/>
</dbReference>
<dbReference type="CDD" id="cd17546">
    <property type="entry name" value="REC_hyHK_CKI1_RcsC-like"/>
    <property type="match status" value="1"/>
</dbReference>
<keyword evidence="5 17" id="KW-0597">Phosphoprotein</keyword>
<dbReference type="SUPFAM" id="SSF47226">
    <property type="entry name" value="Histidine-containing phosphotransfer domain, HPT domain"/>
    <property type="match status" value="1"/>
</dbReference>
<dbReference type="Pfam" id="PF00072">
    <property type="entry name" value="Response_reg"/>
    <property type="match status" value="1"/>
</dbReference>
<feature type="domain" description="Response regulatory" evidence="22">
    <location>
        <begin position="709"/>
        <end position="825"/>
    </location>
</feature>
<evidence type="ECO:0000259" key="21">
    <source>
        <dbReference type="PROSITE" id="PS50109"/>
    </source>
</evidence>
<evidence type="ECO:0000256" key="10">
    <source>
        <dbReference type="ARBA" id="ARBA00022840"/>
    </source>
</evidence>
<feature type="coiled-coil region" evidence="18">
    <location>
        <begin position="427"/>
        <end position="454"/>
    </location>
</feature>
<dbReference type="SMART" id="SM00073">
    <property type="entry name" value="HPT"/>
    <property type="match status" value="1"/>
</dbReference>
<reference evidence="26 27" key="1">
    <citation type="submission" date="2020-08" db="EMBL/GenBank/DDBJ databases">
        <title>Genomic Encyclopedia of Type Strains, Phase IV (KMG-IV): sequencing the most valuable type-strain genomes for metagenomic binning, comparative biology and taxonomic classification.</title>
        <authorList>
            <person name="Goeker M."/>
        </authorList>
    </citation>
    <scope>NUCLEOTIDE SEQUENCE [LARGE SCALE GENOMIC DNA]</scope>
    <source>
        <strain evidence="26 27">DSM 22071</strain>
    </source>
</reference>
<dbReference type="InterPro" id="IPR001789">
    <property type="entry name" value="Sig_transdc_resp-reg_receiver"/>
</dbReference>
<dbReference type="GO" id="GO:0005524">
    <property type="term" value="F:ATP binding"/>
    <property type="evidence" value="ECO:0007669"/>
    <property type="project" value="UniProtKB-KW"/>
</dbReference>
<dbReference type="Pfam" id="PF08447">
    <property type="entry name" value="PAS_3"/>
    <property type="match status" value="1"/>
</dbReference>
<gene>
    <name evidence="26" type="ORF">HNR37_000221</name>
</gene>
<dbReference type="InterPro" id="IPR003661">
    <property type="entry name" value="HisK_dim/P_dom"/>
</dbReference>
<dbReference type="PROSITE" id="PS50113">
    <property type="entry name" value="PAC"/>
    <property type="match status" value="1"/>
</dbReference>
<protein>
    <recommendedName>
        <fullName evidence="15">Sensory/regulatory protein RpfC</fullName>
        <ecNumber evidence="3">2.7.13.3</ecNumber>
    </recommendedName>
</protein>
<evidence type="ECO:0000256" key="9">
    <source>
        <dbReference type="ARBA" id="ARBA00022777"/>
    </source>
</evidence>
<dbReference type="AlphaFoldDB" id="A0A7W7Y2M1"/>
<evidence type="ECO:0000256" key="20">
    <source>
        <dbReference type="SAM" id="SignalP"/>
    </source>
</evidence>
<dbReference type="InterPro" id="IPR004358">
    <property type="entry name" value="Sig_transdc_His_kin-like_C"/>
</dbReference>
<dbReference type="Gene3D" id="3.40.50.2300">
    <property type="match status" value="1"/>
</dbReference>
<evidence type="ECO:0000259" key="25">
    <source>
        <dbReference type="PROSITE" id="PS50894"/>
    </source>
</evidence>
<evidence type="ECO:0000259" key="22">
    <source>
        <dbReference type="PROSITE" id="PS50110"/>
    </source>
</evidence>
<dbReference type="PRINTS" id="PR00344">
    <property type="entry name" value="BCTRLSENSOR"/>
</dbReference>
<dbReference type="PROSITE" id="PS50110">
    <property type="entry name" value="RESPONSE_REGULATORY"/>
    <property type="match status" value="1"/>
</dbReference>
<dbReference type="EC" id="2.7.13.3" evidence="3"/>
<comment type="subunit">
    <text evidence="14">At low DSF concentrations, interacts with RpfF.</text>
</comment>
<dbReference type="SMART" id="SM00448">
    <property type="entry name" value="REC"/>
    <property type="match status" value="1"/>
</dbReference>
<feature type="domain" description="PAC" evidence="24">
    <location>
        <begin position="384"/>
        <end position="436"/>
    </location>
</feature>
<keyword evidence="27" id="KW-1185">Reference proteome</keyword>
<dbReference type="PROSITE" id="PS50112">
    <property type="entry name" value="PAS"/>
    <property type="match status" value="1"/>
</dbReference>
<keyword evidence="6" id="KW-0808">Transferase</keyword>
<dbReference type="GO" id="GO:0005886">
    <property type="term" value="C:plasma membrane"/>
    <property type="evidence" value="ECO:0007669"/>
    <property type="project" value="UniProtKB-SubCell"/>
</dbReference>
<dbReference type="RefSeq" id="WP_183728587.1">
    <property type="nucleotide sequence ID" value="NZ_JACHID010000001.1"/>
</dbReference>
<accession>A0A7W7Y2M1</accession>
<dbReference type="Gene3D" id="3.40.190.10">
    <property type="entry name" value="Periplasmic binding protein-like II"/>
    <property type="match status" value="2"/>
</dbReference>
<dbReference type="NCBIfam" id="TIGR00229">
    <property type="entry name" value="sensory_box"/>
    <property type="match status" value="1"/>
</dbReference>
<dbReference type="InterPro" id="IPR036890">
    <property type="entry name" value="HATPase_C_sf"/>
</dbReference>
<feature type="signal peptide" evidence="20">
    <location>
        <begin position="1"/>
        <end position="25"/>
    </location>
</feature>
<evidence type="ECO:0000256" key="3">
    <source>
        <dbReference type="ARBA" id="ARBA00012438"/>
    </source>
</evidence>